<feature type="chain" id="PRO_5015168719" description="Lipoprotein" evidence="1">
    <location>
        <begin position="21"/>
        <end position="155"/>
    </location>
</feature>
<reference evidence="2 3" key="1">
    <citation type="submission" date="2016-12" db="EMBL/GenBank/DDBJ databases">
        <title>Trade-off between light-utilization and light-protection in marine flavobacteria.</title>
        <authorList>
            <person name="Kumagai Y."/>
            <person name="Yoshizawa S."/>
            <person name="Kogure K."/>
            <person name="Iwasaki W."/>
        </authorList>
    </citation>
    <scope>NUCLEOTIDE SEQUENCE [LARGE SCALE GENOMIC DNA]</scope>
    <source>
        <strain evidence="2 3">KCTC 12100</strain>
    </source>
</reference>
<evidence type="ECO:0000313" key="2">
    <source>
        <dbReference type="EMBL" id="PQJ68888.1"/>
    </source>
</evidence>
<keyword evidence="3" id="KW-1185">Reference proteome</keyword>
<dbReference type="AlphaFoldDB" id="A0A2P6C7H7"/>
<dbReference type="RefSeq" id="WP_146105296.1">
    <property type="nucleotide sequence ID" value="NZ_CP150661.1"/>
</dbReference>
<protein>
    <recommendedName>
        <fullName evidence="4">Lipoprotein</fullName>
    </recommendedName>
</protein>
<proteinExistence type="predicted"/>
<sequence length="155" mass="18071">MKTIKIILTLCIALFYLQCASSHLEKQPPFSILSSTYYSALSNTTKDTFSEIHIKYTSKNNINFDSLYFRKNKIKLKIKDIKGNKYAYATFKKNNLLKDFTLDANPIKELENPIPISEQFPFNLKENEAVISYQHKGKTNYYKIKNVEKTDTNIH</sequence>
<accession>A0A2P6C7H7</accession>
<evidence type="ECO:0000313" key="3">
    <source>
        <dbReference type="Proteomes" id="UP000247345"/>
    </source>
</evidence>
<dbReference type="OrthoDB" id="1364277at2"/>
<comment type="caution">
    <text evidence="2">The sequence shown here is derived from an EMBL/GenBank/DDBJ whole genome shotgun (WGS) entry which is preliminary data.</text>
</comment>
<name>A0A2P6C7H7_9FLAO</name>
<dbReference type="EMBL" id="MSCK01000002">
    <property type="protein sequence ID" value="PQJ68888.1"/>
    <property type="molecule type" value="Genomic_DNA"/>
</dbReference>
<gene>
    <name evidence="2" type="ORF">BTO14_12645</name>
</gene>
<keyword evidence="1" id="KW-0732">Signal</keyword>
<dbReference type="Proteomes" id="UP000247345">
    <property type="component" value="Unassembled WGS sequence"/>
</dbReference>
<evidence type="ECO:0008006" key="4">
    <source>
        <dbReference type="Google" id="ProtNLM"/>
    </source>
</evidence>
<evidence type="ECO:0000256" key="1">
    <source>
        <dbReference type="SAM" id="SignalP"/>
    </source>
</evidence>
<feature type="signal peptide" evidence="1">
    <location>
        <begin position="1"/>
        <end position="20"/>
    </location>
</feature>
<organism evidence="2 3">
    <name type="scientific">Polaribacter butkevichii</name>
    <dbReference type="NCBI Taxonomy" id="218490"/>
    <lineage>
        <taxon>Bacteria</taxon>
        <taxon>Pseudomonadati</taxon>
        <taxon>Bacteroidota</taxon>
        <taxon>Flavobacteriia</taxon>
        <taxon>Flavobacteriales</taxon>
        <taxon>Flavobacteriaceae</taxon>
    </lineage>
</organism>